<accession>A0A9X2QBU2</accession>
<feature type="compositionally biased region" description="Acidic residues" evidence="1">
    <location>
        <begin position="47"/>
        <end position="58"/>
    </location>
</feature>
<comment type="caution">
    <text evidence="2">The sequence shown here is derived from an EMBL/GenBank/DDBJ whole genome shotgun (WGS) entry which is preliminary data.</text>
</comment>
<protein>
    <submittedName>
        <fullName evidence="2">Uncharacterized protein</fullName>
    </submittedName>
</protein>
<dbReference type="AlphaFoldDB" id="A0A9X2QBU2"/>
<dbReference type="EMBL" id="JANUAE010000027">
    <property type="protein sequence ID" value="MCS3712115.1"/>
    <property type="molecule type" value="Genomic_DNA"/>
</dbReference>
<evidence type="ECO:0000313" key="3">
    <source>
        <dbReference type="Proteomes" id="UP001155057"/>
    </source>
</evidence>
<proteinExistence type="predicted"/>
<sequence>MPNDGDSAGAMDYEDLFGEPALDSNQEQQESPGCPFEGIDHNPLEHIEDDPDPFEGDAGDPPAAPSLPFTAYPPKRELYEAAFRAAYKYPDALMLVMEGVRKGLKRGKEAAQRAGGQDR</sequence>
<evidence type="ECO:0000256" key="1">
    <source>
        <dbReference type="SAM" id="MobiDB-lite"/>
    </source>
</evidence>
<reference evidence="2" key="1">
    <citation type="submission" date="2022-08" db="EMBL/GenBank/DDBJ databases">
        <title>Genomic Encyclopedia of Type Strains, Phase V (KMG-V): Genome sequencing to study the core and pangenomes of soil and plant-associated prokaryotes.</title>
        <authorList>
            <person name="Whitman W."/>
        </authorList>
    </citation>
    <scope>NUCLEOTIDE SEQUENCE</scope>
    <source>
        <strain evidence="2">SP3049</strain>
    </source>
</reference>
<dbReference type="RefSeq" id="WP_259124762.1">
    <property type="nucleotide sequence ID" value="NZ_JANUAE010000027.1"/>
</dbReference>
<evidence type="ECO:0000313" key="2">
    <source>
        <dbReference type="EMBL" id="MCS3712115.1"/>
    </source>
</evidence>
<organism evidence="2 3">
    <name type="scientific">Salinibacter ruber</name>
    <dbReference type="NCBI Taxonomy" id="146919"/>
    <lineage>
        <taxon>Bacteria</taxon>
        <taxon>Pseudomonadati</taxon>
        <taxon>Rhodothermota</taxon>
        <taxon>Rhodothermia</taxon>
        <taxon>Rhodothermales</taxon>
        <taxon>Salinibacteraceae</taxon>
        <taxon>Salinibacter</taxon>
    </lineage>
</organism>
<name>A0A9X2QBU2_9BACT</name>
<dbReference type="Proteomes" id="UP001155057">
    <property type="component" value="Unassembled WGS sequence"/>
</dbReference>
<gene>
    <name evidence="2" type="ORF">GGP61_003753</name>
</gene>
<feature type="region of interest" description="Disordered" evidence="1">
    <location>
        <begin position="1"/>
        <end position="71"/>
    </location>
</feature>